<organism evidence="1 2">
    <name type="scientific">Mucilaginibacter gotjawali</name>
    <dbReference type="NCBI Taxonomy" id="1550579"/>
    <lineage>
        <taxon>Bacteria</taxon>
        <taxon>Pseudomonadati</taxon>
        <taxon>Bacteroidota</taxon>
        <taxon>Sphingobacteriia</taxon>
        <taxon>Sphingobacteriales</taxon>
        <taxon>Sphingobacteriaceae</taxon>
        <taxon>Mucilaginibacter</taxon>
    </lineage>
</organism>
<dbReference type="EMBL" id="AP017313">
    <property type="protein sequence ID" value="BAU55473.1"/>
    <property type="molecule type" value="Genomic_DNA"/>
</dbReference>
<keyword evidence="2" id="KW-1185">Reference proteome</keyword>
<dbReference type="AlphaFoldDB" id="A0A0X8X5J4"/>
<reference evidence="1 2" key="1">
    <citation type="submission" date="2015-12" db="EMBL/GenBank/DDBJ databases">
        <title>Genome sequence of Mucilaginibacter gotjawali.</title>
        <authorList>
            <person name="Lee J.S."/>
            <person name="Lee K.C."/>
            <person name="Kim K.K."/>
            <person name="Lee B.W."/>
        </authorList>
    </citation>
    <scope>NUCLEOTIDE SEQUENCE [LARGE SCALE GENOMIC DNA]</scope>
    <source>
        <strain evidence="1 2">SA3-7</strain>
    </source>
</reference>
<gene>
    <name evidence="1" type="ORF">MgSA37_03662</name>
</gene>
<dbReference type="RefSeq" id="WP_096353816.1">
    <property type="nucleotide sequence ID" value="NZ_JACHWX010000013.1"/>
</dbReference>
<dbReference type="OrthoDB" id="886540at2"/>
<protein>
    <submittedName>
        <fullName evidence="1">Uncharacterized protein</fullName>
    </submittedName>
</protein>
<accession>A0A0X8X5J4</accession>
<dbReference type="Proteomes" id="UP000218263">
    <property type="component" value="Chromosome"/>
</dbReference>
<name>A0A0X8X5J4_9SPHI</name>
<sequence length="67" mass="7644">MELVLKNISPKDYTLIFDLAHRLGIQVEEKPDHASIIEDLREAVEEIKMAEAGKSKLQNARDLINEL</sequence>
<proteinExistence type="predicted"/>
<dbReference type="KEGG" id="mgot:MgSA37_03662"/>
<evidence type="ECO:0000313" key="1">
    <source>
        <dbReference type="EMBL" id="BAU55473.1"/>
    </source>
</evidence>
<evidence type="ECO:0000313" key="2">
    <source>
        <dbReference type="Proteomes" id="UP000218263"/>
    </source>
</evidence>